<evidence type="ECO:0000313" key="12">
    <source>
        <dbReference type="EMBL" id="HFK23212.1"/>
    </source>
</evidence>
<feature type="binding site" evidence="8">
    <location>
        <position position="47"/>
    </location>
    <ligand>
        <name>Mg(2+)</name>
        <dbReference type="ChEBI" id="CHEBI:18420"/>
    </ligand>
</feature>
<comment type="pathway">
    <text evidence="8">Cofactor biosynthesis; NAD(+) biosynthesis; NAD(+) from deamido-NAD(+) (ammonia route): step 1/1.</text>
</comment>
<dbReference type="CDD" id="cd00553">
    <property type="entry name" value="NAD_synthase"/>
    <property type="match status" value="1"/>
</dbReference>
<keyword evidence="3 8" id="KW-0479">Metal-binding</keyword>
<dbReference type="PANTHER" id="PTHR23090:SF9">
    <property type="entry name" value="GLUTAMINE-DEPENDENT NAD(+) SYNTHETASE"/>
    <property type="match status" value="1"/>
</dbReference>
<keyword evidence="4 8" id="KW-0547">Nucleotide-binding</keyword>
<comment type="catalytic activity">
    <reaction evidence="8 10">
        <text>deamido-NAD(+) + NH4(+) + ATP = AMP + diphosphate + NAD(+) + H(+)</text>
        <dbReference type="Rhea" id="RHEA:21188"/>
        <dbReference type="ChEBI" id="CHEBI:15378"/>
        <dbReference type="ChEBI" id="CHEBI:28938"/>
        <dbReference type="ChEBI" id="CHEBI:30616"/>
        <dbReference type="ChEBI" id="CHEBI:33019"/>
        <dbReference type="ChEBI" id="CHEBI:57540"/>
        <dbReference type="ChEBI" id="CHEBI:58437"/>
        <dbReference type="ChEBI" id="CHEBI:456215"/>
        <dbReference type="EC" id="6.3.1.5"/>
    </reaction>
</comment>
<keyword evidence="7 8" id="KW-0520">NAD</keyword>
<comment type="similarity">
    <text evidence="1 8 9">Belongs to the NAD synthetase family.</text>
</comment>
<evidence type="ECO:0000256" key="4">
    <source>
        <dbReference type="ARBA" id="ARBA00022741"/>
    </source>
</evidence>
<dbReference type="InterPro" id="IPR022310">
    <property type="entry name" value="NAD/GMP_synthase"/>
</dbReference>
<comment type="subunit">
    <text evidence="8">Homodimer.</text>
</comment>
<dbReference type="NCBIfam" id="TIGR00552">
    <property type="entry name" value="nadE"/>
    <property type="match status" value="1"/>
</dbReference>
<dbReference type="NCBIfam" id="NF010587">
    <property type="entry name" value="PRK13980.1"/>
    <property type="match status" value="1"/>
</dbReference>
<dbReference type="AlphaFoldDB" id="A0A7C3J5F4"/>
<dbReference type="InterPro" id="IPR022926">
    <property type="entry name" value="NH(3)-dep_NAD(+)_synth"/>
</dbReference>
<proteinExistence type="inferred from homology"/>
<dbReference type="EMBL" id="DSTT01000001">
    <property type="protein sequence ID" value="HFK23212.1"/>
    <property type="molecule type" value="Genomic_DNA"/>
</dbReference>
<feature type="binding site" evidence="8">
    <location>
        <begin position="41"/>
        <end position="48"/>
    </location>
    <ligand>
        <name>ATP</name>
        <dbReference type="ChEBI" id="CHEBI:30616"/>
    </ligand>
</feature>
<dbReference type="GO" id="GO:0046872">
    <property type="term" value="F:metal ion binding"/>
    <property type="evidence" value="ECO:0007669"/>
    <property type="project" value="UniProtKB-KW"/>
</dbReference>
<organism evidence="12">
    <name type="scientific">candidate division WOR-3 bacterium</name>
    <dbReference type="NCBI Taxonomy" id="2052148"/>
    <lineage>
        <taxon>Bacteria</taxon>
        <taxon>Bacteria division WOR-3</taxon>
    </lineage>
</organism>
<gene>
    <name evidence="8" type="primary">nadE</name>
    <name evidence="12" type="ORF">ENS15_00950</name>
</gene>
<dbReference type="SUPFAM" id="SSF52402">
    <property type="entry name" value="Adenine nucleotide alpha hydrolases-like"/>
    <property type="match status" value="1"/>
</dbReference>
<evidence type="ECO:0000256" key="6">
    <source>
        <dbReference type="ARBA" id="ARBA00022842"/>
    </source>
</evidence>
<sequence length="266" mass="31173">MDIEKILKEIVDRNWEEVLNRLVRNLKKEFKKRNFENCVIGLSGGLDSSTVLAILLKTFDKNCIKPVFMPYRTTSKISYEDVDLLTKKFGINYETFEITRQIDIYFKNQTDDEKLLKLRIGNKCARERMSILFDRALKYRALVIGTSNRSEIIMGYGTIFGDLACSINPIGKLFKTQIFEFAKFLDIPEKIIRKKPSADLWEGQTDEGEMGIDYKTIDIISYLLFDKKYSIPRIEKFGIEKDKILKVISRYESNRFKRELPKILNI</sequence>
<dbReference type="FunFam" id="3.40.50.620:FF:000106">
    <property type="entry name" value="Glutamine-dependent NAD(+) synthetase"/>
    <property type="match status" value="1"/>
</dbReference>
<evidence type="ECO:0000256" key="9">
    <source>
        <dbReference type="RuleBase" id="RU003811"/>
    </source>
</evidence>
<feature type="binding site" evidence="8">
    <location>
        <position position="197"/>
    </location>
    <ligand>
        <name>ATP</name>
        <dbReference type="ChEBI" id="CHEBI:30616"/>
    </ligand>
</feature>
<dbReference type="GO" id="GO:0005524">
    <property type="term" value="F:ATP binding"/>
    <property type="evidence" value="ECO:0007669"/>
    <property type="project" value="UniProtKB-UniRule"/>
</dbReference>
<name>A0A7C3J5F4_UNCW3</name>
<evidence type="ECO:0000256" key="5">
    <source>
        <dbReference type="ARBA" id="ARBA00022840"/>
    </source>
</evidence>
<dbReference type="InterPro" id="IPR014729">
    <property type="entry name" value="Rossmann-like_a/b/a_fold"/>
</dbReference>
<dbReference type="GO" id="GO:0005737">
    <property type="term" value="C:cytoplasm"/>
    <property type="evidence" value="ECO:0007669"/>
    <property type="project" value="InterPro"/>
</dbReference>
<feature type="binding site" description="in other chain" evidence="8">
    <location>
        <position position="126"/>
    </location>
    <ligand>
        <name>deamido-NAD(+)</name>
        <dbReference type="ChEBI" id="CHEBI:58437"/>
        <note>ligand shared between two neighboring subunits</note>
    </ligand>
</feature>
<evidence type="ECO:0000256" key="7">
    <source>
        <dbReference type="ARBA" id="ARBA00023027"/>
    </source>
</evidence>
<keyword evidence="5 8" id="KW-0067">ATP-binding</keyword>
<reference evidence="12" key="1">
    <citation type="journal article" date="2020" name="mSystems">
        <title>Genome- and Community-Level Interaction Insights into Carbon Utilization and Element Cycling Functions of Hydrothermarchaeota in Hydrothermal Sediment.</title>
        <authorList>
            <person name="Zhou Z."/>
            <person name="Liu Y."/>
            <person name="Xu W."/>
            <person name="Pan J."/>
            <person name="Luo Z.H."/>
            <person name="Li M."/>
        </authorList>
    </citation>
    <scope>NUCLEOTIDE SEQUENCE [LARGE SCALE GENOMIC DNA]</scope>
    <source>
        <strain evidence="12">SpSt-464</strain>
    </source>
</reference>
<comment type="caution">
    <text evidence="8">Lacks conserved residue(s) required for the propagation of feature annotation.</text>
</comment>
<dbReference type="GO" id="GO:0004359">
    <property type="term" value="F:glutaminase activity"/>
    <property type="evidence" value="ECO:0007669"/>
    <property type="project" value="InterPro"/>
</dbReference>
<evidence type="ECO:0000256" key="10">
    <source>
        <dbReference type="RuleBase" id="RU003812"/>
    </source>
</evidence>
<comment type="caution">
    <text evidence="12">The sequence shown here is derived from an EMBL/GenBank/DDBJ whole genome shotgun (WGS) entry which is preliminary data.</text>
</comment>
<evidence type="ECO:0000256" key="3">
    <source>
        <dbReference type="ARBA" id="ARBA00022723"/>
    </source>
</evidence>
<dbReference type="EC" id="6.3.1.5" evidence="8 10"/>
<dbReference type="Pfam" id="PF02540">
    <property type="entry name" value="NAD_synthase"/>
    <property type="match status" value="1"/>
</dbReference>
<comment type="function">
    <text evidence="8">Catalyzes the ATP-dependent amidation of deamido-NAD to form NAD. Uses ammonia as a nitrogen source.</text>
</comment>
<protein>
    <recommendedName>
        <fullName evidence="8 10">NH(3)-dependent NAD(+) synthetase</fullName>
        <ecNumber evidence="8 10">6.3.1.5</ecNumber>
    </recommendedName>
</protein>
<accession>A0A7C3J5F4</accession>
<evidence type="ECO:0000259" key="11">
    <source>
        <dbReference type="Pfam" id="PF02540"/>
    </source>
</evidence>
<dbReference type="GO" id="GO:0009435">
    <property type="term" value="P:NAD+ biosynthetic process"/>
    <property type="evidence" value="ECO:0007669"/>
    <property type="project" value="UniProtKB-UniRule"/>
</dbReference>
<feature type="binding site" evidence="8">
    <location>
        <position position="151"/>
    </location>
    <ligand>
        <name>Mg(2+)</name>
        <dbReference type="ChEBI" id="CHEBI:18420"/>
    </ligand>
</feature>
<dbReference type="Gene3D" id="3.40.50.620">
    <property type="entry name" value="HUPs"/>
    <property type="match status" value="1"/>
</dbReference>
<dbReference type="PANTHER" id="PTHR23090">
    <property type="entry name" value="NH 3 /GLUTAMINE-DEPENDENT NAD + SYNTHETASE"/>
    <property type="match status" value="1"/>
</dbReference>
<feature type="domain" description="NAD/GMP synthase" evidence="11">
    <location>
        <begin position="19"/>
        <end position="261"/>
    </location>
</feature>
<feature type="binding site" evidence="8">
    <location>
        <position position="146"/>
    </location>
    <ligand>
        <name>ATP</name>
        <dbReference type="ChEBI" id="CHEBI:30616"/>
    </ligand>
</feature>
<feature type="binding site" evidence="8">
    <location>
        <position position="175"/>
    </location>
    <ligand>
        <name>ATP</name>
        <dbReference type="ChEBI" id="CHEBI:30616"/>
    </ligand>
</feature>
<keyword evidence="6 8" id="KW-0460">Magnesium</keyword>
<dbReference type="UniPathway" id="UPA00253">
    <property type="reaction ID" value="UER00333"/>
</dbReference>
<evidence type="ECO:0000256" key="1">
    <source>
        <dbReference type="ARBA" id="ARBA00005859"/>
    </source>
</evidence>
<evidence type="ECO:0000256" key="8">
    <source>
        <dbReference type="HAMAP-Rule" id="MF_00193"/>
    </source>
</evidence>
<evidence type="ECO:0000256" key="2">
    <source>
        <dbReference type="ARBA" id="ARBA00022598"/>
    </source>
</evidence>
<dbReference type="GO" id="GO:0003952">
    <property type="term" value="F:NAD+ synthase (glutamine-hydrolyzing) activity"/>
    <property type="evidence" value="ECO:0007669"/>
    <property type="project" value="InterPro"/>
</dbReference>
<keyword evidence="2 8" id="KW-0436">Ligase</keyword>
<dbReference type="InterPro" id="IPR003694">
    <property type="entry name" value="NAD_synthase"/>
</dbReference>
<dbReference type="GO" id="GO:0008795">
    <property type="term" value="F:NAD+ synthase activity"/>
    <property type="evidence" value="ECO:0007669"/>
    <property type="project" value="UniProtKB-UniRule"/>
</dbReference>
<dbReference type="HAMAP" id="MF_00193">
    <property type="entry name" value="NadE_ammonia_dep"/>
    <property type="match status" value="1"/>
</dbReference>